<feature type="transmembrane region" description="Helical" evidence="1">
    <location>
        <begin position="389"/>
        <end position="408"/>
    </location>
</feature>
<dbReference type="PANTHER" id="PTHR32063:SF0">
    <property type="entry name" value="SWARMING MOTILITY PROTEIN SWRC"/>
    <property type="match status" value="1"/>
</dbReference>
<dbReference type="Gene3D" id="3.30.70.1440">
    <property type="entry name" value="Multidrug efflux transporter AcrB pore domain"/>
    <property type="match status" value="1"/>
</dbReference>
<dbReference type="GO" id="GO:0042910">
    <property type="term" value="F:xenobiotic transmembrane transporter activity"/>
    <property type="evidence" value="ECO:0007669"/>
    <property type="project" value="TreeGrafter"/>
</dbReference>
<reference evidence="3" key="1">
    <citation type="submission" date="2017-02" db="EMBL/GenBank/DDBJ databases">
        <authorList>
            <person name="Varghese N."/>
            <person name="Submissions S."/>
        </authorList>
    </citation>
    <scope>NUCLEOTIDE SEQUENCE [LARGE SCALE GENOMIC DNA]</scope>
    <source>
        <strain evidence="3">ATCC BAA-73</strain>
    </source>
</reference>
<feature type="transmembrane region" description="Helical" evidence="1">
    <location>
        <begin position="525"/>
        <end position="544"/>
    </location>
</feature>
<dbReference type="PRINTS" id="PR00702">
    <property type="entry name" value="ACRIFLAVINRP"/>
</dbReference>
<feature type="transmembrane region" description="Helical" evidence="1">
    <location>
        <begin position="333"/>
        <end position="351"/>
    </location>
</feature>
<feature type="transmembrane region" description="Helical" evidence="1">
    <location>
        <begin position="12"/>
        <end position="32"/>
    </location>
</feature>
<feature type="transmembrane region" description="Helical" evidence="1">
    <location>
        <begin position="357"/>
        <end position="377"/>
    </location>
</feature>
<dbReference type="Gene3D" id="3.30.2090.10">
    <property type="entry name" value="Multidrug efflux transporter AcrB TolC docking domain, DN and DC subdomains"/>
    <property type="match status" value="2"/>
</dbReference>
<feature type="transmembrane region" description="Helical" evidence="1">
    <location>
        <begin position="914"/>
        <end position="935"/>
    </location>
</feature>
<dbReference type="Proteomes" id="UP000190625">
    <property type="component" value="Unassembled WGS sequence"/>
</dbReference>
<sequence length="1025" mass="113056">MSLPKFSVEKPYIVIACTLIILLLGVLAFNILQTKLYPELNPTVVTVLTEYPGGSAEDINDLINEPLEDKLAAVEDVQNIETKAQQGSSVVTLEFGYDKDINVASVDVQNVINRIKDELPDDIEEPQVLKVDSSNKPVLTVAVNGNNSLVELKSLIENEIKPKFQVISGVSSVTTFGGLEREIAVKVDKNKLKAYEIPINLLTQKIKDENLTSPAGKITTNDNEYLVRVVGEYQSIKELGNIVISNFNGRLVRLHDIAEVADSYEEPTSKFRVNGQKAVALNIKKADDANTVKVVSNAKERLTDLKKKYPQLNFKIVDDQSDLVNIVVNSMIGSLRSGIILTILILFLYLVSVRSTLIVALSIPTTFLVTLGLLKAVGLTLNMVTMSGLILATGMLVDDSIVVIESIVRHVKEGKKPFQAAIIGAEEITLASMAGTTTSIIVLLPLIFVGGFVQQMFKPLALTLIFAWTTSVFLSLTLIPFLASRILKDKAGLNKLESLVSFFNKGVEFIKDKYIKILEFSLNKWFIVIPLILIIFVGTMRQVPKIGAEKLPKMDSAQTRISIEAEPGSSLEKTGQIVSQIEKILAQEEEIIIFSSQIGAESGNLSNAKTGANGVQQANLSIVLTDRHDRTEGIWDIQKRIRNKISKIPGIRTAIVREVGTTVVSTTKAPLVIEVYGRNLQTLEKLAMNIKEKMNDVPGLVDLATTWTLNNPEYHLNIDHDRLADLNLTTREVSNQAMISFEGLEVSKFKLPYKDDLDIRVKYQDNDQNEIIDIKQAMIKSPKGPVITLKSLVDIEKTKRANLITREKFKNKISIIGYNRGRPLSKVANDVKDKLKGVKLPDNYEAKVTGKQEDLKKSMKRMGISFVLAILLIYIILIGQFKSFIYPLIIMLAIPLEMTGVVNALRFTGKYLSLPAIMGVILLTGIVVNNSILLIDRAISNRKKGMDDKQAIMESASTRFRPILMTVTSTIGGMLPLALALATGSERFAPLATSVIGGLIVSTFLTLILVPVMYNLVTNISAKFQ</sequence>
<dbReference type="Gene3D" id="1.20.1640.10">
    <property type="entry name" value="Multidrug efflux transporter AcrB transmembrane domain"/>
    <property type="match status" value="2"/>
</dbReference>
<name>A0A1T4LY58_9FIRM</name>
<keyword evidence="3" id="KW-1185">Reference proteome</keyword>
<dbReference type="STRING" id="142842.SAMN02745118_01293"/>
<feature type="transmembrane region" description="Helical" evidence="1">
    <location>
        <begin position="866"/>
        <end position="894"/>
    </location>
</feature>
<gene>
    <name evidence="2" type="ORF">SAMN02745118_01293</name>
</gene>
<evidence type="ECO:0000256" key="1">
    <source>
        <dbReference type="SAM" id="Phobius"/>
    </source>
</evidence>
<dbReference type="EMBL" id="FUWM01000009">
    <property type="protein sequence ID" value="SJZ59607.1"/>
    <property type="molecule type" value="Genomic_DNA"/>
</dbReference>
<evidence type="ECO:0000313" key="3">
    <source>
        <dbReference type="Proteomes" id="UP000190625"/>
    </source>
</evidence>
<dbReference type="Gene3D" id="3.30.70.1320">
    <property type="entry name" value="Multidrug efflux transporter AcrB pore domain like"/>
    <property type="match status" value="1"/>
</dbReference>
<dbReference type="SUPFAM" id="SSF82693">
    <property type="entry name" value="Multidrug efflux transporter AcrB pore domain, PN1, PN2, PC1 and PC2 subdomains"/>
    <property type="match status" value="3"/>
</dbReference>
<dbReference type="InterPro" id="IPR027463">
    <property type="entry name" value="AcrB_DN_DC_subdom"/>
</dbReference>
<evidence type="ECO:0000313" key="2">
    <source>
        <dbReference type="EMBL" id="SJZ59607.1"/>
    </source>
</evidence>
<protein>
    <submittedName>
        <fullName evidence="2">Heavy metal efflux pump, CzcA family</fullName>
    </submittedName>
</protein>
<dbReference type="AlphaFoldDB" id="A0A1T4LY58"/>
<dbReference type="PANTHER" id="PTHR32063">
    <property type="match status" value="1"/>
</dbReference>
<feature type="transmembrane region" description="Helical" evidence="1">
    <location>
        <begin position="428"/>
        <end position="453"/>
    </location>
</feature>
<dbReference type="SUPFAM" id="SSF82714">
    <property type="entry name" value="Multidrug efflux transporter AcrB TolC docking domain, DN and DC subdomains"/>
    <property type="match status" value="2"/>
</dbReference>
<feature type="transmembrane region" description="Helical" evidence="1">
    <location>
        <begin position="460"/>
        <end position="483"/>
    </location>
</feature>
<keyword evidence="1" id="KW-1133">Transmembrane helix</keyword>
<dbReference type="GO" id="GO:0005886">
    <property type="term" value="C:plasma membrane"/>
    <property type="evidence" value="ECO:0007669"/>
    <property type="project" value="TreeGrafter"/>
</dbReference>
<dbReference type="InterPro" id="IPR001036">
    <property type="entry name" value="Acrflvin-R"/>
</dbReference>
<dbReference type="Gene3D" id="3.30.70.1430">
    <property type="entry name" value="Multidrug efflux transporter AcrB pore domain"/>
    <property type="match status" value="2"/>
</dbReference>
<dbReference type="Pfam" id="PF00873">
    <property type="entry name" value="ACR_tran"/>
    <property type="match status" value="1"/>
</dbReference>
<feature type="transmembrane region" description="Helical" evidence="1">
    <location>
        <begin position="995"/>
        <end position="1017"/>
    </location>
</feature>
<feature type="transmembrane region" description="Helical" evidence="1">
    <location>
        <begin position="963"/>
        <end position="983"/>
    </location>
</feature>
<organism evidence="2 3">
    <name type="scientific">Selenihalanaerobacter shriftii</name>
    <dbReference type="NCBI Taxonomy" id="142842"/>
    <lineage>
        <taxon>Bacteria</taxon>
        <taxon>Bacillati</taxon>
        <taxon>Bacillota</taxon>
        <taxon>Clostridia</taxon>
        <taxon>Halanaerobiales</taxon>
        <taxon>Halobacteroidaceae</taxon>
        <taxon>Selenihalanaerobacter</taxon>
    </lineage>
</organism>
<keyword evidence="1" id="KW-0812">Transmembrane</keyword>
<proteinExistence type="predicted"/>
<dbReference type="OrthoDB" id="9757876at2"/>
<accession>A0A1T4LY58</accession>
<keyword evidence="1" id="KW-0472">Membrane</keyword>
<dbReference type="RefSeq" id="WP_078809777.1">
    <property type="nucleotide sequence ID" value="NZ_FUWM01000009.1"/>
</dbReference>
<dbReference type="SUPFAM" id="SSF82866">
    <property type="entry name" value="Multidrug efflux transporter AcrB transmembrane domain"/>
    <property type="match status" value="2"/>
</dbReference>